<dbReference type="PANTHER" id="PTHR23150">
    <property type="entry name" value="SULFATASE MODIFYING FACTOR 1, 2"/>
    <property type="match status" value="1"/>
</dbReference>
<dbReference type="Gene3D" id="3.90.1580.10">
    <property type="entry name" value="paralog of FGE (formylglycine-generating enzyme)"/>
    <property type="match status" value="1"/>
</dbReference>
<evidence type="ECO:0000313" key="3">
    <source>
        <dbReference type="EMBL" id="SHH44512.1"/>
    </source>
</evidence>
<feature type="chain" id="PRO_5012838765" evidence="1">
    <location>
        <begin position="18"/>
        <end position="293"/>
    </location>
</feature>
<dbReference type="InterPro" id="IPR051043">
    <property type="entry name" value="Sulfatase_Mod_Factor_Kinase"/>
</dbReference>
<dbReference type="InterPro" id="IPR005532">
    <property type="entry name" value="SUMF_dom"/>
</dbReference>
<sequence>MRGTLIKITAIAGLALAATAVYFSLDGASATQDATELASIEAGEFSYYPAGDYLRNGNPVSPAVRNMRFEHGFQMMKRQVSQAEYAACVSDGACKALDKAQRAAVAPDLPVVGVSWRDASAYAAWLSARTGHHYRLPSYAEWVYAAGSAYQEEAVVDVSDPGDPAQRWLLEYKIETQRQATADEDPQPFGSFGVNPAGLSDMAGNVWDWTDTCHTRQEVDQAGNVVMPLGENCGIRVVAGKHRSYISDFIRNPKGGACSVGVPPSNLGLRLVRDADGKGGNAIQSPRSRLGIS</sequence>
<dbReference type="OrthoDB" id="9768004at2"/>
<reference evidence="3 4" key="1">
    <citation type="submission" date="2016-11" db="EMBL/GenBank/DDBJ databases">
        <authorList>
            <person name="Jaros S."/>
            <person name="Januszkiewicz K."/>
            <person name="Wedrychowicz H."/>
        </authorList>
    </citation>
    <scope>NUCLEOTIDE SEQUENCE [LARGE SCALE GENOMIC DNA]</scope>
    <source>
        <strain evidence="3 4">CGMCC 1.10190</strain>
    </source>
</reference>
<feature type="domain" description="Sulfatase-modifying factor enzyme-like" evidence="2">
    <location>
        <begin position="35"/>
        <end position="273"/>
    </location>
</feature>
<dbReference type="PANTHER" id="PTHR23150:SF19">
    <property type="entry name" value="FORMYLGLYCINE-GENERATING ENZYME"/>
    <property type="match status" value="1"/>
</dbReference>
<keyword evidence="4" id="KW-1185">Reference proteome</keyword>
<evidence type="ECO:0000259" key="2">
    <source>
        <dbReference type="Pfam" id="PF03781"/>
    </source>
</evidence>
<keyword evidence="1" id="KW-0732">Signal</keyword>
<gene>
    <name evidence="3" type="ORF">SAMN04488135_103243</name>
</gene>
<dbReference type="InterPro" id="IPR016187">
    <property type="entry name" value="CTDL_fold"/>
</dbReference>
<accession>A0A1M5T1F9</accession>
<dbReference type="Pfam" id="PF03781">
    <property type="entry name" value="FGE-sulfatase"/>
    <property type="match status" value="1"/>
</dbReference>
<dbReference type="STRING" id="658167.SAMN04488135_103243"/>
<dbReference type="AlphaFoldDB" id="A0A1M5T1F9"/>
<dbReference type="GO" id="GO:0120147">
    <property type="term" value="F:formylglycine-generating oxidase activity"/>
    <property type="evidence" value="ECO:0007669"/>
    <property type="project" value="TreeGrafter"/>
</dbReference>
<protein>
    <submittedName>
        <fullName evidence="3">Formylglycine-generating enzyme, required for sulfatase activity, contains SUMF1/FGE domain</fullName>
    </submittedName>
</protein>
<dbReference type="Proteomes" id="UP000184226">
    <property type="component" value="Unassembled WGS sequence"/>
</dbReference>
<dbReference type="SUPFAM" id="SSF56436">
    <property type="entry name" value="C-type lectin-like"/>
    <property type="match status" value="1"/>
</dbReference>
<dbReference type="EMBL" id="FQXE01000003">
    <property type="protein sequence ID" value="SHH44512.1"/>
    <property type="molecule type" value="Genomic_DNA"/>
</dbReference>
<feature type="signal peptide" evidence="1">
    <location>
        <begin position="1"/>
        <end position="17"/>
    </location>
</feature>
<dbReference type="InterPro" id="IPR042095">
    <property type="entry name" value="SUMF_sf"/>
</dbReference>
<evidence type="ECO:0000256" key="1">
    <source>
        <dbReference type="SAM" id="SignalP"/>
    </source>
</evidence>
<proteinExistence type="predicted"/>
<organism evidence="3 4">
    <name type="scientific">Pollutimonas bauzanensis</name>
    <dbReference type="NCBI Taxonomy" id="658167"/>
    <lineage>
        <taxon>Bacteria</taxon>
        <taxon>Pseudomonadati</taxon>
        <taxon>Pseudomonadota</taxon>
        <taxon>Betaproteobacteria</taxon>
        <taxon>Burkholderiales</taxon>
        <taxon>Alcaligenaceae</taxon>
        <taxon>Pollutimonas</taxon>
    </lineage>
</organism>
<evidence type="ECO:0000313" key="4">
    <source>
        <dbReference type="Proteomes" id="UP000184226"/>
    </source>
</evidence>
<name>A0A1M5T1F9_9BURK</name>